<name>A0ABW3LD04_9BACL</name>
<proteinExistence type="predicted"/>
<evidence type="ECO:0000313" key="2">
    <source>
        <dbReference type="EMBL" id="MFD1032498.1"/>
    </source>
</evidence>
<feature type="transmembrane region" description="Helical" evidence="1">
    <location>
        <begin position="34"/>
        <end position="53"/>
    </location>
</feature>
<keyword evidence="1" id="KW-1133">Transmembrane helix</keyword>
<evidence type="ECO:0000313" key="3">
    <source>
        <dbReference type="Proteomes" id="UP001597109"/>
    </source>
</evidence>
<gene>
    <name evidence="2" type="ORF">ACFQ1X_13745</name>
</gene>
<dbReference type="InterPro" id="IPR019649">
    <property type="entry name" value="DUF2512"/>
</dbReference>
<keyword evidence="1" id="KW-0472">Membrane</keyword>
<dbReference type="EMBL" id="JBHTKI010000022">
    <property type="protein sequence ID" value="MFD1032498.1"/>
    <property type="molecule type" value="Genomic_DNA"/>
</dbReference>
<dbReference type="Proteomes" id="UP001597109">
    <property type="component" value="Unassembled WGS sequence"/>
</dbReference>
<reference evidence="3" key="1">
    <citation type="journal article" date="2019" name="Int. J. Syst. Evol. Microbiol.">
        <title>The Global Catalogue of Microorganisms (GCM) 10K type strain sequencing project: providing services to taxonomists for standard genome sequencing and annotation.</title>
        <authorList>
            <consortium name="The Broad Institute Genomics Platform"/>
            <consortium name="The Broad Institute Genome Sequencing Center for Infectious Disease"/>
            <person name="Wu L."/>
            <person name="Ma J."/>
        </authorList>
    </citation>
    <scope>NUCLEOTIDE SEQUENCE [LARGE SCALE GENOMIC DNA]</scope>
    <source>
        <strain evidence="3">CCUG 56756</strain>
    </source>
</reference>
<dbReference type="RefSeq" id="WP_144838298.1">
    <property type="nucleotide sequence ID" value="NZ_JBHTKI010000022.1"/>
</dbReference>
<keyword evidence="3" id="KW-1185">Reference proteome</keyword>
<evidence type="ECO:0000256" key="1">
    <source>
        <dbReference type="SAM" id="Phobius"/>
    </source>
</evidence>
<organism evidence="2 3">
    <name type="scientific">Metaplanococcus flavidus</name>
    <dbReference type="NCBI Taxonomy" id="569883"/>
    <lineage>
        <taxon>Bacteria</taxon>
        <taxon>Bacillati</taxon>
        <taxon>Bacillota</taxon>
        <taxon>Bacilli</taxon>
        <taxon>Bacillales</taxon>
        <taxon>Caryophanaceae</taxon>
        <taxon>Metaplanococcus</taxon>
    </lineage>
</organism>
<feature type="transmembrane region" description="Helical" evidence="1">
    <location>
        <begin position="7"/>
        <end position="28"/>
    </location>
</feature>
<keyword evidence="1" id="KW-0812">Transmembrane</keyword>
<feature type="transmembrane region" description="Helical" evidence="1">
    <location>
        <begin position="73"/>
        <end position="95"/>
    </location>
</feature>
<feature type="transmembrane region" description="Helical" evidence="1">
    <location>
        <begin position="101"/>
        <end position="119"/>
    </location>
</feature>
<sequence>MNHLKALIIKFLMIAVVLLIILTLIFDVEFGDTLLISAVLTVAAYALGDLMIFRKVGNDETNNADSDHTKRNAIATVSDIVLAFLVIWLMGEALLDETPDLITAAIISALVIGGGEWFFHKYLDRSVFPEKHDHSTHTDH</sequence>
<protein>
    <submittedName>
        <fullName evidence="2">YndM family protein</fullName>
    </submittedName>
</protein>
<accession>A0ABW3LD04</accession>
<comment type="caution">
    <text evidence="2">The sequence shown here is derived from an EMBL/GenBank/DDBJ whole genome shotgun (WGS) entry which is preliminary data.</text>
</comment>
<dbReference type="Pfam" id="PF10710">
    <property type="entry name" value="DUF2512"/>
    <property type="match status" value="2"/>
</dbReference>